<evidence type="ECO:0000313" key="1">
    <source>
        <dbReference type="EMBL" id="MBD1391553.1"/>
    </source>
</evidence>
<accession>A0A926S015</accession>
<keyword evidence="2" id="KW-1185">Reference proteome</keyword>
<gene>
    <name evidence="1" type="ORF">IDJ76_00450</name>
</gene>
<organism evidence="1 2">
    <name type="scientific">Mucilaginibacter glaciei</name>
    <dbReference type="NCBI Taxonomy" id="2772109"/>
    <lineage>
        <taxon>Bacteria</taxon>
        <taxon>Pseudomonadati</taxon>
        <taxon>Bacteroidota</taxon>
        <taxon>Sphingobacteriia</taxon>
        <taxon>Sphingobacteriales</taxon>
        <taxon>Sphingobacteriaceae</taxon>
        <taxon>Mucilaginibacter</taxon>
    </lineage>
</organism>
<dbReference type="AlphaFoldDB" id="A0A926S015"/>
<comment type="caution">
    <text evidence="1">The sequence shown here is derived from an EMBL/GenBank/DDBJ whole genome shotgun (WGS) entry which is preliminary data.</text>
</comment>
<dbReference type="RefSeq" id="WP_191159600.1">
    <property type="nucleotide sequence ID" value="NZ_JACWMX010000001.1"/>
</dbReference>
<proteinExistence type="predicted"/>
<reference evidence="1" key="1">
    <citation type="submission" date="2020-09" db="EMBL/GenBank/DDBJ databases">
        <title>Novel species of Mucilaginibacter isolated from a glacier on the Tibetan Plateau.</title>
        <authorList>
            <person name="Liu Q."/>
            <person name="Xin Y.-H."/>
        </authorList>
    </citation>
    <scope>NUCLEOTIDE SEQUENCE</scope>
    <source>
        <strain evidence="1">ZB1P21</strain>
    </source>
</reference>
<sequence length="363" mass="38690">MKKLSTILCGVAMIMVIASCKKESSGTTTAPVIKSLATLGLYEYTSGTSKRVFMPVTKVGTQTVNYYTVFDTGSSGLTLDASGIIPASMITTNGFQFTGDSVVVNGITITSKTSIMSYGDATNLTKEYGNVAYATFTLGDANGNIATKRIPFFLYYKVMNSVTNTQLPAHSVDIMGVGPGYSFASTLIQSPLSYFDVGTDLKQGYRLAAFNAANFTTAGNYVAGLVSIGLTPTDLATSTGFILHPLTFSSSGGYSGNIPGTVVYNGTSTAAQFLFDTGNPTQTIIENTKETNAIGALPANSTVTITTNRGFKYSYVTTSTTNLTTVQNPNNTNDYRSIISIDFFINNQYMMDYTNHQIGLKNN</sequence>
<dbReference type="EMBL" id="JACWMX010000001">
    <property type="protein sequence ID" value="MBD1391553.1"/>
    <property type="molecule type" value="Genomic_DNA"/>
</dbReference>
<dbReference type="Proteomes" id="UP000619078">
    <property type="component" value="Unassembled WGS sequence"/>
</dbReference>
<name>A0A926S015_9SPHI</name>
<protein>
    <submittedName>
        <fullName evidence="1">Uncharacterized protein</fullName>
    </submittedName>
</protein>
<dbReference type="PROSITE" id="PS51257">
    <property type="entry name" value="PROKAR_LIPOPROTEIN"/>
    <property type="match status" value="1"/>
</dbReference>
<evidence type="ECO:0000313" key="2">
    <source>
        <dbReference type="Proteomes" id="UP000619078"/>
    </source>
</evidence>